<comment type="caution">
    <text evidence="2">The sequence shown here is derived from an EMBL/GenBank/DDBJ whole genome shotgun (WGS) entry which is preliminary data.</text>
</comment>
<accession>A0A8S1JFX8</accession>
<feature type="compositionally biased region" description="Low complexity" evidence="1">
    <location>
        <begin position="165"/>
        <end position="175"/>
    </location>
</feature>
<feature type="compositionally biased region" description="Polar residues" evidence="1">
    <location>
        <begin position="91"/>
        <end position="116"/>
    </location>
</feature>
<feature type="region of interest" description="Disordered" evidence="1">
    <location>
        <begin position="19"/>
        <end position="209"/>
    </location>
</feature>
<keyword evidence="3" id="KW-1185">Reference proteome</keyword>
<dbReference type="AlphaFoldDB" id="A0A8S1JFX8"/>
<reference evidence="2" key="1">
    <citation type="submission" date="2020-12" db="EMBL/GenBank/DDBJ databases">
        <authorList>
            <person name="Iha C."/>
        </authorList>
    </citation>
    <scope>NUCLEOTIDE SEQUENCE</scope>
</reference>
<dbReference type="EMBL" id="CAJHUC010003126">
    <property type="protein sequence ID" value="CAD7705445.1"/>
    <property type="molecule type" value="Genomic_DNA"/>
</dbReference>
<evidence type="ECO:0000256" key="1">
    <source>
        <dbReference type="SAM" id="MobiDB-lite"/>
    </source>
</evidence>
<sequence>MGSNDKEVSDKLVDTLCVQVSDGTRTEGPLTVDESSPQDPGGNSQQDSCGKGSTGDDKGKAQHSTQGASPLLDRSSNLPTYTGWEGPLWGSTESSMPPAGSSQSHQASDQLLTNDGRQCCLERTQGRNGDSKVALDDGDVMSLDLGALTPVRSTDAARDDGTNLSSPGSTSSGHSGYHKQTQSSGSRFSEDSRSEDLGPNDVQPAAIGRSLSDLATEVYKGSEGEGLSPLEDEAWKRRGKHFFIFSSAGKPIYSRA</sequence>
<feature type="compositionally biased region" description="Polar residues" evidence="1">
    <location>
        <begin position="62"/>
        <end position="80"/>
    </location>
</feature>
<protein>
    <submittedName>
        <fullName evidence="2">Uncharacterized protein</fullName>
    </submittedName>
</protein>
<proteinExistence type="predicted"/>
<evidence type="ECO:0000313" key="3">
    <source>
        <dbReference type="Proteomes" id="UP000708148"/>
    </source>
</evidence>
<dbReference type="Proteomes" id="UP000708148">
    <property type="component" value="Unassembled WGS sequence"/>
</dbReference>
<organism evidence="2 3">
    <name type="scientific">Ostreobium quekettii</name>
    <dbReference type="NCBI Taxonomy" id="121088"/>
    <lineage>
        <taxon>Eukaryota</taxon>
        <taxon>Viridiplantae</taxon>
        <taxon>Chlorophyta</taxon>
        <taxon>core chlorophytes</taxon>
        <taxon>Ulvophyceae</taxon>
        <taxon>TCBD clade</taxon>
        <taxon>Bryopsidales</taxon>
        <taxon>Ostreobineae</taxon>
        <taxon>Ostreobiaceae</taxon>
        <taxon>Ostreobium</taxon>
    </lineage>
</organism>
<gene>
    <name evidence="2" type="ORF">OSTQU699_LOCUS10800</name>
</gene>
<evidence type="ECO:0000313" key="2">
    <source>
        <dbReference type="EMBL" id="CAD7705445.1"/>
    </source>
</evidence>
<name>A0A8S1JFX8_9CHLO</name>
<feature type="compositionally biased region" description="Polar residues" evidence="1">
    <location>
        <begin position="33"/>
        <end position="48"/>
    </location>
</feature>
<dbReference type="OrthoDB" id="272411at2759"/>